<evidence type="ECO:0000259" key="2">
    <source>
        <dbReference type="Pfam" id="PF01074"/>
    </source>
</evidence>
<keyword evidence="1" id="KW-0732">Signal</keyword>
<dbReference type="EMBL" id="JAVXUP010001692">
    <property type="protein sequence ID" value="KAK3009010.1"/>
    <property type="molecule type" value="Genomic_DNA"/>
</dbReference>
<dbReference type="PANTHER" id="PTHR11607">
    <property type="entry name" value="ALPHA-MANNOSIDASE"/>
    <property type="match status" value="1"/>
</dbReference>
<comment type="caution">
    <text evidence="3">The sequence shown here is derived from an EMBL/GenBank/DDBJ whole genome shotgun (WGS) entry which is preliminary data.</text>
</comment>
<dbReference type="GO" id="GO:0004559">
    <property type="term" value="F:alpha-mannosidase activity"/>
    <property type="evidence" value="ECO:0007669"/>
    <property type="project" value="InterPro"/>
</dbReference>
<dbReference type="InterPro" id="IPR027291">
    <property type="entry name" value="Glyco_hydro_38_N_sf"/>
</dbReference>
<evidence type="ECO:0000313" key="3">
    <source>
        <dbReference type="EMBL" id="KAK3009010.1"/>
    </source>
</evidence>
<dbReference type="AlphaFoldDB" id="A0AA88VHS0"/>
<reference evidence="3" key="1">
    <citation type="submission" date="2022-12" db="EMBL/GenBank/DDBJ databases">
        <title>Draft genome assemblies for two species of Escallonia (Escalloniales).</title>
        <authorList>
            <person name="Chanderbali A."/>
            <person name="Dervinis C."/>
            <person name="Anghel I."/>
            <person name="Soltis D."/>
            <person name="Soltis P."/>
            <person name="Zapata F."/>
        </authorList>
    </citation>
    <scope>NUCLEOTIDE SEQUENCE</scope>
    <source>
        <strain evidence="3">UCBG64.0493</strain>
        <tissue evidence="3">Leaf</tissue>
    </source>
</reference>
<feature type="chain" id="PRO_5041670999" description="Glycoside hydrolase family 38 N-terminal domain-containing protein" evidence="1">
    <location>
        <begin position="18"/>
        <end position="104"/>
    </location>
</feature>
<organism evidence="3 4">
    <name type="scientific">Escallonia herrerae</name>
    <dbReference type="NCBI Taxonomy" id="1293975"/>
    <lineage>
        <taxon>Eukaryota</taxon>
        <taxon>Viridiplantae</taxon>
        <taxon>Streptophyta</taxon>
        <taxon>Embryophyta</taxon>
        <taxon>Tracheophyta</taxon>
        <taxon>Spermatophyta</taxon>
        <taxon>Magnoliopsida</taxon>
        <taxon>eudicotyledons</taxon>
        <taxon>Gunneridae</taxon>
        <taxon>Pentapetalae</taxon>
        <taxon>asterids</taxon>
        <taxon>campanulids</taxon>
        <taxon>Escalloniales</taxon>
        <taxon>Escalloniaceae</taxon>
        <taxon>Escallonia</taxon>
    </lineage>
</organism>
<dbReference type="PANTHER" id="PTHR11607:SF3">
    <property type="entry name" value="LYSOSOMAL ALPHA-MANNOSIDASE"/>
    <property type="match status" value="1"/>
</dbReference>
<sequence length="104" mass="11671">MAGFFACFLIFIVSGLCVESKYMVYNTAQGVVPGKLNVHLVPHTHDDVGWLKTGACVQNVLDSLVPALLADKNRKFIYRWWRDQSEAVQNTVKKLISSGQLELM</sequence>
<evidence type="ECO:0000313" key="4">
    <source>
        <dbReference type="Proteomes" id="UP001188597"/>
    </source>
</evidence>
<dbReference type="SUPFAM" id="SSF88713">
    <property type="entry name" value="Glycoside hydrolase/deacetylase"/>
    <property type="match status" value="1"/>
</dbReference>
<feature type="signal peptide" evidence="1">
    <location>
        <begin position="1"/>
        <end position="17"/>
    </location>
</feature>
<evidence type="ECO:0000256" key="1">
    <source>
        <dbReference type="SAM" id="SignalP"/>
    </source>
</evidence>
<keyword evidence="4" id="KW-1185">Reference proteome</keyword>
<dbReference type="InterPro" id="IPR000602">
    <property type="entry name" value="Glyco_hydro_38_N"/>
</dbReference>
<dbReference type="InterPro" id="IPR050843">
    <property type="entry name" value="Glycosyl_Hydrlase_38"/>
</dbReference>
<feature type="domain" description="Glycoside hydrolase family 38 N-terminal" evidence="2">
    <location>
        <begin position="37"/>
        <end position="104"/>
    </location>
</feature>
<proteinExistence type="predicted"/>
<dbReference type="Pfam" id="PF01074">
    <property type="entry name" value="Glyco_hydro_38N"/>
    <property type="match status" value="1"/>
</dbReference>
<dbReference type="Gene3D" id="3.20.110.10">
    <property type="entry name" value="Glycoside hydrolase 38, N terminal domain"/>
    <property type="match status" value="1"/>
</dbReference>
<dbReference type="GO" id="GO:0006013">
    <property type="term" value="P:mannose metabolic process"/>
    <property type="evidence" value="ECO:0007669"/>
    <property type="project" value="InterPro"/>
</dbReference>
<dbReference type="Proteomes" id="UP001188597">
    <property type="component" value="Unassembled WGS sequence"/>
</dbReference>
<gene>
    <name evidence="3" type="ORF">RJ639_013350</name>
</gene>
<protein>
    <recommendedName>
        <fullName evidence="2">Glycoside hydrolase family 38 N-terminal domain-containing protein</fullName>
    </recommendedName>
</protein>
<accession>A0AA88VHS0</accession>
<name>A0AA88VHS0_9ASTE</name>
<dbReference type="InterPro" id="IPR011330">
    <property type="entry name" value="Glyco_hydro/deAcase_b/a-brl"/>
</dbReference>